<dbReference type="OrthoDB" id="2241086at2"/>
<dbReference type="Proteomes" id="UP000256562">
    <property type="component" value="Unassembled WGS sequence"/>
</dbReference>
<dbReference type="PANTHER" id="PTHR30532">
    <property type="entry name" value="IRON III DICITRATE-BINDING PERIPLASMIC PROTEIN"/>
    <property type="match status" value="1"/>
</dbReference>
<dbReference type="GO" id="GO:0030288">
    <property type="term" value="C:outer membrane-bounded periplasmic space"/>
    <property type="evidence" value="ECO:0007669"/>
    <property type="project" value="TreeGrafter"/>
</dbReference>
<dbReference type="GO" id="GO:1901678">
    <property type="term" value="P:iron coordination entity transport"/>
    <property type="evidence" value="ECO:0007669"/>
    <property type="project" value="UniProtKB-ARBA"/>
</dbReference>
<sequence>MIDNFIRMVLIMKKILVLALTFLVCLAACGTQNNESKQNVSDKETMIYTDAKNDKVEIPKNPKRIAMLNFHYVGNFIKLDKKPILINEFAKESDVIKNATQGIETVGNDDVEKVASAKPDLIITYSSDPNFKKYTKIAPTLALDVGGDMDFKEALKIQAKMVGKEDKANHIIQEWDKQIAKDKADLGDKIKDKTATILEAQPKYNVISGRNMSRGSEVLYDEYGLTVPKKTQSIIDAQKENRQVRIGNERIPEIDADYLVLLPENAGRSVDDIFSQSVWRNLTAYQNGHVLEINDASFSDWLSIEAVRQQMKSQLMHMS</sequence>
<evidence type="ECO:0000256" key="5">
    <source>
        <dbReference type="SAM" id="SignalP"/>
    </source>
</evidence>
<keyword evidence="3" id="KW-0813">Transport</keyword>
<dbReference type="SUPFAM" id="SSF53807">
    <property type="entry name" value="Helical backbone' metal receptor"/>
    <property type="match status" value="1"/>
</dbReference>
<comment type="similarity">
    <text evidence="2">Belongs to the bacterial solute-binding protein 8 family.</text>
</comment>
<evidence type="ECO:0000256" key="2">
    <source>
        <dbReference type="ARBA" id="ARBA00008814"/>
    </source>
</evidence>
<evidence type="ECO:0000256" key="4">
    <source>
        <dbReference type="ARBA" id="ARBA00022729"/>
    </source>
</evidence>
<feature type="domain" description="Fe/B12 periplasmic-binding" evidence="6">
    <location>
        <begin position="64"/>
        <end position="319"/>
    </location>
</feature>
<dbReference type="AlphaFoldDB" id="A0A3E0IQI3"/>
<gene>
    <name evidence="7" type="ORF">DOS83_04885</name>
</gene>
<dbReference type="EMBL" id="QKXQ01000234">
    <property type="protein sequence ID" value="REH96882.1"/>
    <property type="molecule type" value="Genomic_DNA"/>
</dbReference>
<dbReference type="Gene3D" id="3.40.50.1980">
    <property type="entry name" value="Nitrogenase molybdenum iron protein domain"/>
    <property type="match status" value="2"/>
</dbReference>
<dbReference type="InterPro" id="IPR051313">
    <property type="entry name" value="Bact_iron-sidero_bind"/>
</dbReference>
<feature type="chain" id="PRO_5039608219" description="Fe/B12 periplasmic-binding domain-containing protein" evidence="5">
    <location>
        <begin position="28"/>
        <end position="319"/>
    </location>
</feature>
<evidence type="ECO:0000313" key="8">
    <source>
        <dbReference type="Proteomes" id="UP000256562"/>
    </source>
</evidence>
<evidence type="ECO:0000256" key="3">
    <source>
        <dbReference type="ARBA" id="ARBA00022448"/>
    </source>
</evidence>
<name>A0A3E0IQI3_9STAP</name>
<proteinExistence type="inferred from homology"/>
<evidence type="ECO:0000259" key="6">
    <source>
        <dbReference type="PROSITE" id="PS50983"/>
    </source>
</evidence>
<comment type="subcellular location">
    <subcellularLocation>
        <location evidence="1">Cell envelope</location>
    </subcellularLocation>
</comment>
<dbReference type="PROSITE" id="PS50983">
    <property type="entry name" value="FE_B12_PBP"/>
    <property type="match status" value="1"/>
</dbReference>
<keyword evidence="4 5" id="KW-0732">Signal</keyword>
<reference evidence="7 8" key="1">
    <citation type="journal article" date="2018" name="Vet. Microbiol.">
        <title>Characterisation of Staphylococcus felis isolated from cats using whole genome sequencing.</title>
        <authorList>
            <person name="Worthing K."/>
            <person name="Pang S."/>
            <person name="Trott D.J."/>
            <person name="Abraham S."/>
            <person name="Coombs G.W."/>
            <person name="Jordan D."/>
            <person name="McIntyre L."/>
            <person name="Davies M.R."/>
            <person name="Norris J."/>
        </authorList>
    </citation>
    <scope>NUCLEOTIDE SEQUENCE [LARGE SCALE GENOMIC DNA]</scope>
    <source>
        <strain evidence="7 8">F9</strain>
    </source>
</reference>
<accession>A0A3E0IQI3</accession>
<comment type="caution">
    <text evidence="7">The sequence shown here is derived from an EMBL/GenBank/DDBJ whole genome shotgun (WGS) entry which is preliminary data.</text>
</comment>
<dbReference type="Pfam" id="PF01497">
    <property type="entry name" value="Peripla_BP_2"/>
    <property type="match status" value="1"/>
</dbReference>
<protein>
    <recommendedName>
        <fullName evidence="6">Fe/B12 periplasmic-binding domain-containing protein</fullName>
    </recommendedName>
</protein>
<feature type="signal peptide" evidence="5">
    <location>
        <begin position="1"/>
        <end position="27"/>
    </location>
</feature>
<evidence type="ECO:0000313" key="7">
    <source>
        <dbReference type="EMBL" id="REH96882.1"/>
    </source>
</evidence>
<evidence type="ECO:0000256" key="1">
    <source>
        <dbReference type="ARBA" id="ARBA00004196"/>
    </source>
</evidence>
<dbReference type="PANTHER" id="PTHR30532:SF26">
    <property type="entry name" value="IRON(3+)-HYDROXAMATE-BINDING PROTEIN FHUD"/>
    <property type="match status" value="1"/>
</dbReference>
<dbReference type="InterPro" id="IPR002491">
    <property type="entry name" value="ABC_transptr_periplasmic_BD"/>
</dbReference>
<organism evidence="7 8">
    <name type="scientific">Staphylococcus felis</name>
    <dbReference type="NCBI Taxonomy" id="46127"/>
    <lineage>
        <taxon>Bacteria</taxon>
        <taxon>Bacillati</taxon>
        <taxon>Bacillota</taxon>
        <taxon>Bacilli</taxon>
        <taxon>Bacillales</taxon>
        <taxon>Staphylococcaceae</taxon>
        <taxon>Staphylococcus</taxon>
    </lineage>
</organism>